<name>A0AB33BHS2_ACIPI</name>
<feature type="domain" description="Aminoglycoside phosphotransferase" evidence="1">
    <location>
        <begin position="27"/>
        <end position="253"/>
    </location>
</feature>
<dbReference type="EMBL" id="CP015145">
    <property type="protein sequence ID" value="AMX20514.1"/>
    <property type="molecule type" value="Genomic_DNA"/>
</dbReference>
<dbReference type="Proteomes" id="UP000076152">
    <property type="component" value="Chromosome"/>
</dbReference>
<dbReference type="SUPFAM" id="SSF56112">
    <property type="entry name" value="Protein kinase-like (PK-like)"/>
    <property type="match status" value="1"/>
</dbReference>
<gene>
    <name evidence="2" type="ORF">IEC338SC_3404</name>
</gene>
<dbReference type="InterPro" id="IPR011009">
    <property type="entry name" value="Kinase-like_dom_sf"/>
</dbReference>
<evidence type="ECO:0000259" key="1">
    <source>
        <dbReference type="Pfam" id="PF01636"/>
    </source>
</evidence>
<dbReference type="Gene3D" id="3.90.1200.10">
    <property type="match status" value="1"/>
</dbReference>
<dbReference type="InterPro" id="IPR002575">
    <property type="entry name" value="Aminoglycoside_PTrfase"/>
</dbReference>
<evidence type="ECO:0000313" key="3">
    <source>
        <dbReference type="Proteomes" id="UP000076152"/>
    </source>
</evidence>
<sequence>MHNLDGLLNKIQAETLGLISYRDGAIVYKAQTTQGEVFVKAYARQVDNDRYCEILNELKAFSLAPALLNKFEWENYFIVVMSALEGQPVNSILKNCFRTEKLLLLKSAGSTLGSFHREINSCRLLEMNFWKGRDNSSEYPTLWSEHLKLMTSKWMSRIDPSKADYQEFSYELNVLLSYCKDLREPKQLSLLHCDYIGRNLLATNCNKISGVLDFEAARIGDAVYDLAKMVWVDIDFSDLELRNSFLRGWEITYGEEVPQREFLCYVGIQCLAAIAWTDKNKSMDGNTMFRSSAVKTLKIVLEELQMKF</sequence>
<dbReference type="Pfam" id="PF01636">
    <property type="entry name" value="APH"/>
    <property type="match status" value="1"/>
</dbReference>
<dbReference type="AlphaFoldDB" id="A0AB33BHS2"/>
<proteinExistence type="predicted"/>
<evidence type="ECO:0000313" key="2">
    <source>
        <dbReference type="EMBL" id="AMX20514.1"/>
    </source>
</evidence>
<dbReference type="RefSeq" id="WP_063099476.1">
    <property type="nucleotide sequence ID" value="NZ_CP015145.1"/>
</dbReference>
<accession>A0AB33BHS2</accession>
<reference evidence="2 3" key="1">
    <citation type="submission" date="2016-04" db="EMBL/GenBank/DDBJ databases">
        <title>Complete genome sequencing of OXA-72 bearing Acinetobacter pittii strain IEC338SC.</title>
        <authorList>
            <person name="Brasiliense D.M."/>
            <person name="Lima K.V."/>
            <person name="Souza C.O."/>
            <person name="Dutra L.G."/>
            <person name="Mamizuka E.M."/>
            <person name="Perez-Chaparro P.J."/>
            <person name="McCulloch J.A."/>
        </authorList>
    </citation>
    <scope>NUCLEOTIDE SEQUENCE [LARGE SCALE GENOMIC DNA]</scope>
    <source>
        <strain evidence="2 3">IEC338SC</strain>
    </source>
</reference>
<organism evidence="2 3">
    <name type="scientific">Acinetobacter pittii</name>
    <name type="common">Acinetobacter genomosp. 3</name>
    <dbReference type="NCBI Taxonomy" id="48296"/>
    <lineage>
        <taxon>Bacteria</taxon>
        <taxon>Pseudomonadati</taxon>
        <taxon>Pseudomonadota</taxon>
        <taxon>Gammaproteobacteria</taxon>
        <taxon>Moraxellales</taxon>
        <taxon>Moraxellaceae</taxon>
        <taxon>Acinetobacter</taxon>
        <taxon>Acinetobacter calcoaceticus/baumannii complex</taxon>
    </lineage>
</organism>
<protein>
    <submittedName>
        <fullName evidence="2">Phosphotransferase enzyme family protein</fullName>
    </submittedName>
</protein>